<evidence type="ECO:0000256" key="4">
    <source>
        <dbReference type="ARBA" id="ARBA00022490"/>
    </source>
</evidence>
<protein>
    <recommendedName>
        <fullName evidence="3">KIF-binding protein</fullName>
    </recommendedName>
</protein>
<comment type="subcellular location">
    <subcellularLocation>
        <location evidence="1">Cytoplasm</location>
        <location evidence="1">Cytoskeleton</location>
    </subcellularLocation>
</comment>
<comment type="caution">
    <text evidence="6">The sequence shown here is derived from an EMBL/GenBank/DDBJ whole genome shotgun (WGS) entry which is preliminary data.</text>
</comment>
<dbReference type="EMBL" id="CAJZBQ010000021">
    <property type="protein sequence ID" value="CAG9318986.1"/>
    <property type="molecule type" value="Genomic_DNA"/>
</dbReference>
<name>A0AAU9JE24_9CILI</name>
<reference evidence="6" key="1">
    <citation type="submission" date="2021-09" db="EMBL/GenBank/DDBJ databases">
        <authorList>
            <consortium name="AG Swart"/>
            <person name="Singh M."/>
            <person name="Singh A."/>
            <person name="Seah K."/>
            <person name="Emmerich C."/>
        </authorList>
    </citation>
    <scope>NUCLEOTIDE SEQUENCE</scope>
    <source>
        <strain evidence="6">ATCC30299</strain>
    </source>
</reference>
<sequence>MEVNFFYSSLQRQLEEVDRLMGLEADSSKPYEHKYKAREILNSLLNEERVKENDESARAAQAIIEYLLGVNHFETEEITESNKHYKKSLKRLLSLHKRDQGRYINTFQDVLNALGILACNRGESQLGLEYFFQAQALYQGIQTLKRTSFSHNFKDFLTGVENFRFIIDGGVNHKKAEQNYTLTLFYMAQAYSKLGEKEKSAKFCAETMERQIRSDDYDIKDWAVNAINMAEYYNECGNLNQALYTLQCGMAIIKTPKKKLESSLHMQIGRCYISFLDLGVKLHQEKAPIPESVYQQCMIFEPLNIPFPRIEPPLNIDSAKELFKLANTSFKHALDYFVIDGYVTEHIEMKRDISSLYRLLSYFEMDENRIIAMAQRRLELLEGYTRDINKQAYSQLWQRLMNEVASVYLDLYEVKQGMIKGKKKKREDLYTKVNIHALSSIEKQMELLEFIQKFELNEDSAKDVIQSSLNLMFGIARIYSKMDHPDISIKVDYMEKGFRWYEKLQAYLREIQKGPHASKVPDLVDQMKVCEEMCELLPRRISQVNAERE</sequence>
<dbReference type="SUPFAM" id="SSF48452">
    <property type="entry name" value="TPR-like"/>
    <property type="match status" value="1"/>
</dbReference>
<accession>A0AAU9JE24</accession>
<evidence type="ECO:0000256" key="3">
    <source>
        <dbReference type="ARBA" id="ARBA00016840"/>
    </source>
</evidence>
<dbReference type="Pfam" id="PF12309">
    <property type="entry name" value="KBP_C"/>
    <property type="match status" value="1"/>
</dbReference>
<dbReference type="AlphaFoldDB" id="A0AAU9JE24"/>
<dbReference type="Proteomes" id="UP001162131">
    <property type="component" value="Unassembled WGS sequence"/>
</dbReference>
<dbReference type="InterPro" id="IPR011990">
    <property type="entry name" value="TPR-like_helical_dom_sf"/>
</dbReference>
<evidence type="ECO:0000256" key="1">
    <source>
        <dbReference type="ARBA" id="ARBA00004245"/>
    </source>
</evidence>
<dbReference type="GO" id="GO:0005856">
    <property type="term" value="C:cytoskeleton"/>
    <property type="evidence" value="ECO:0007669"/>
    <property type="project" value="UniProtKB-SubCell"/>
</dbReference>
<dbReference type="PANTHER" id="PTHR46321:SF1">
    <property type="entry name" value="KIF-BINDING PROTEIN"/>
    <property type="match status" value="1"/>
</dbReference>
<dbReference type="PANTHER" id="PTHR46321">
    <property type="entry name" value="KIF1-BINDING PROTEIN"/>
    <property type="match status" value="1"/>
</dbReference>
<dbReference type="InterPro" id="IPR022083">
    <property type="entry name" value="KBP"/>
</dbReference>
<organism evidence="6 7">
    <name type="scientific">Blepharisma stoltei</name>
    <dbReference type="NCBI Taxonomy" id="1481888"/>
    <lineage>
        <taxon>Eukaryota</taxon>
        <taxon>Sar</taxon>
        <taxon>Alveolata</taxon>
        <taxon>Ciliophora</taxon>
        <taxon>Postciliodesmatophora</taxon>
        <taxon>Heterotrichea</taxon>
        <taxon>Heterotrichida</taxon>
        <taxon>Blepharismidae</taxon>
        <taxon>Blepharisma</taxon>
    </lineage>
</organism>
<comment type="similarity">
    <text evidence="2">Belongs to the KIF-binding protein family.</text>
</comment>
<evidence type="ECO:0000256" key="2">
    <source>
        <dbReference type="ARBA" id="ARBA00010305"/>
    </source>
</evidence>
<keyword evidence="5" id="KW-0206">Cytoskeleton</keyword>
<keyword evidence="7" id="KW-1185">Reference proteome</keyword>
<evidence type="ECO:0000256" key="5">
    <source>
        <dbReference type="ARBA" id="ARBA00023212"/>
    </source>
</evidence>
<evidence type="ECO:0000313" key="6">
    <source>
        <dbReference type="EMBL" id="CAG9318986.1"/>
    </source>
</evidence>
<evidence type="ECO:0000313" key="7">
    <source>
        <dbReference type="Proteomes" id="UP001162131"/>
    </source>
</evidence>
<gene>
    <name evidence="6" type="ORF">BSTOLATCC_MIC22343</name>
</gene>
<dbReference type="Gene3D" id="1.25.40.10">
    <property type="entry name" value="Tetratricopeptide repeat domain"/>
    <property type="match status" value="1"/>
</dbReference>
<proteinExistence type="inferred from homology"/>
<keyword evidence="4" id="KW-0963">Cytoplasm</keyword>